<keyword evidence="2" id="KW-1185">Reference proteome</keyword>
<feature type="non-terminal residue" evidence="1">
    <location>
        <position position="100"/>
    </location>
</feature>
<comment type="caution">
    <text evidence="1">The sequence shown here is derived from an EMBL/GenBank/DDBJ whole genome shotgun (WGS) entry which is preliminary data.</text>
</comment>
<accession>K6V218</accession>
<gene>
    <name evidence="1" type="ORF">GORHZ_079_00010</name>
</gene>
<protein>
    <recommendedName>
        <fullName evidence="3">DUF3303 domain-containing protein</fullName>
    </recommendedName>
</protein>
<organism evidence="1 2">
    <name type="scientific">Gordonia rhizosphera NBRC 16068</name>
    <dbReference type="NCBI Taxonomy" id="1108045"/>
    <lineage>
        <taxon>Bacteria</taxon>
        <taxon>Bacillati</taxon>
        <taxon>Actinomycetota</taxon>
        <taxon>Actinomycetes</taxon>
        <taxon>Mycobacteriales</taxon>
        <taxon>Gordoniaceae</taxon>
        <taxon>Gordonia</taxon>
    </lineage>
</organism>
<dbReference type="AlphaFoldDB" id="K6V218"/>
<dbReference type="InterPro" id="IPR021734">
    <property type="entry name" value="DUF3303"/>
</dbReference>
<dbReference type="Pfam" id="PF11746">
    <property type="entry name" value="DUF3303"/>
    <property type="match status" value="1"/>
</dbReference>
<reference evidence="1 2" key="1">
    <citation type="submission" date="2012-08" db="EMBL/GenBank/DDBJ databases">
        <title>Whole genome shotgun sequence of Gordonia rhizosphera NBRC 16068.</title>
        <authorList>
            <person name="Takarada H."/>
            <person name="Isaki S."/>
            <person name="Hosoyama A."/>
            <person name="Tsuchikane K."/>
            <person name="Katsumata H."/>
            <person name="Baba S."/>
            <person name="Ohji S."/>
            <person name="Yamazaki S."/>
            <person name="Fujita N."/>
        </authorList>
    </citation>
    <scope>NUCLEOTIDE SEQUENCE [LARGE SCALE GENOMIC DNA]</scope>
    <source>
        <strain evidence="1 2">NBRC 16068</strain>
    </source>
</reference>
<evidence type="ECO:0008006" key="3">
    <source>
        <dbReference type="Google" id="ProtNLM"/>
    </source>
</evidence>
<proteinExistence type="predicted"/>
<dbReference type="OrthoDB" id="6882086at2"/>
<dbReference type="Proteomes" id="UP000008363">
    <property type="component" value="Unassembled WGS sequence"/>
</dbReference>
<evidence type="ECO:0000313" key="2">
    <source>
        <dbReference type="Proteomes" id="UP000008363"/>
    </source>
</evidence>
<name>K6V218_9ACTN</name>
<evidence type="ECO:0000313" key="1">
    <source>
        <dbReference type="EMBL" id="GAB90008.1"/>
    </source>
</evidence>
<dbReference type="EMBL" id="BAHC01000079">
    <property type="protein sequence ID" value="GAB90008.1"/>
    <property type="molecule type" value="Genomic_DNA"/>
</dbReference>
<dbReference type="RefSeq" id="WP_006332489.1">
    <property type="nucleotide sequence ID" value="NZ_BAHC01000079.1"/>
</dbReference>
<sequence>MKYVVSWTYLMNGSGAENEAAIERALRLFAAWTPPSGTTFHQFVNKLDGAGGFAVVETDNPTELADLPNNFGHFIDVRIDPVIDMTEATQMIQQSVEFRK</sequence>